<organism evidence="6 7">
    <name type="scientific">Eragrostis curvula</name>
    <name type="common">weeping love grass</name>
    <dbReference type="NCBI Taxonomy" id="38414"/>
    <lineage>
        <taxon>Eukaryota</taxon>
        <taxon>Viridiplantae</taxon>
        <taxon>Streptophyta</taxon>
        <taxon>Embryophyta</taxon>
        <taxon>Tracheophyta</taxon>
        <taxon>Spermatophyta</taxon>
        <taxon>Magnoliopsida</taxon>
        <taxon>Liliopsida</taxon>
        <taxon>Poales</taxon>
        <taxon>Poaceae</taxon>
        <taxon>PACMAD clade</taxon>
        <taxon>Chloridoideae</taxon>
        <taxon>Eragrostideae</taxon>
        <taxon>Eragrostidinae</taxon>
        <taxon>Eragrostis</taxon>
    </lineage>
</organism>
<evidence type="ECO:0000313" key="7">
    <source>
        <dbReference type="Proteomes" id="UP000324897"/>
    </source>
</evidence>
<comment type="caution">
    <text evidence="6">The sequence shown here is derived from an EMBL/GenBank/DDBJ whole genome shotgun (WGS) entry which is preliminary data.</text>
</comment>
<dbReference type="PROSITE" id="PS51257">
    <property type="entry name" value="PROKAR_LIPOPROTEIN"/>
    <property type="match status" value="1"/>
</dbReference>
<dbReference type="InterPro" id="IPR056205">
    <property type="entry name" value="Meg"/>
</dbReference>
<evidence type="ECO:0000313" key="6">
    <source>
        <dbReference type="EMBL" id="TVU33012.1"/>
    </source>
</evidence>
<comment type="similarity">
    <text evidence="1">Belongs to the MEG family.</text>
</comment>
<evidence type="ECO:0000256" key="1">
    <source>
        <dbReference type="ARBA" id="ARBA00010149"/>
    </source>
</evidence>
<keyword evidence="3" id="KW-0732">Signal</keyword>
<feature type="signal peptide" evidence="3">
    <location>
        <begin position="1"/>
        <end position="31"/>
    </location>
</feature>
<proteinExistence type="inferred from homology"/>
<reference evidence="6 7" key="1">
    <citation type="journal article" date="2019" name="Sci. Rep.">
        <title>A high-quality genome of Eragrostis curvula grass provides insights into Poaceae evolution and supports new strategies to enhance forage quality.</title>
        <authorList>
            <person name="Carballo J."/>
            <person name="Santos B.A.C.M."/>
            <person name="Zappacosta D."/>
            <person name="Garbus I."/>
            <person name="Selva J.P."/>
            <person name="Gallo C.A."/>
            <person name="Diaz A."/>
            <person name="Albertini E."/>
            <person name="Caccamo M."/>
            <person name="Echenique V."/>
        </authorList>
    </citation>
    <scope>NUCLEOTIDE SEQUENCE [LARGE SCALE GENOMIC DNA]</scope>
    <source>
        <strain evidence="7">cv. Victoria</strain>
        <tissue evidence="6">Leaf</tissue>
    </source>
</reference>
<dbReference type="Pfam" id="PF24153">
    <property type="entry name" value="Meg"/>
    <property type="match status" value="1"/>
</dbReference>
<dbReference type="EMBL" id="RWGY01000011">
    <property type="protein sequence ID" value="TVU33012.1"/>
    <property type="molecule type" value="Genomic_DNA"/>
</dbReference>
<keyword evidence="2" id="KW-1015">Disulfide bond</keyword>
<accession>A0A5J9V9T7</accession>
<evidence type="ECO:0000313" key="5">
    <source>
        <dbReference type="EMBL" id="TVT99241.1"/>
    </source>
</evidence>
<evidence type="ECO:0000256" key="3">
    <source>
        <dbReference type="SAM" id="SignalP"/>
    </source>
</evidence>
<protein>
    <recommendedName>
        <fullName evidence="4">Meg domain-containing protein</fullName>
    </recommendedName>
</protein>
<keyword evidence="7" id="KW-1185">Reference proteome</keyword>
<evidence type="ECO:0000256" key="2">
    <source>
        <dbReference type="ARBA" id="ARBA00023157"/>
    </source>
</evidence>
<evidence type="ECO:0000259" key="4">
    <source>
        <dbReference type="Pfam" id="PF24153"/>
    </source>
</evidence>
<dbReference type="Proteomes" id="UP000324897">
    <property type="component" value="Chromosome 1"/>
</dbReference>
<name>A0A5J9V9T7_9POAL</name>
<feature type="domain" description="Meg" evidence="4">
    <location>
        <begin position="15"/>
        <end position="90"/>
    </location>
</feature>
<gene>
    <name evidence="6" type="ORF">EJB05_24791</name>
    <name evidence="5" type="ORF">EJB05_55417</name>
</gene>
<dbReference type="AlphaFoldDB" id="A0A5J9V9T7"/>
<dbReference type="Gramene" id="TVT99241">
    <property type="protein sequence ID" value="TVT99241"/>
    <property type="gene ID" value="EJB05_55417"/>
</dbReference>
<sequence>MRSLVWQMNTKLRTSILFAILLGCLTFSTHCEGNGERLTGALQPNHELRSNKLRVILCAKSDCYSGKCYCCEGIPGSPCYTELKDCQNHCPICQPHCSKPPPLPPTLSLGHRKELLPASSSPVYS</sequence>
<feature type="chain" id="PRO_5036146017" description="Meg domain-containing protein" evidence="3">
    <location>
        <begin position="32"/>
        <end position="125"/>
    </location>
</feature>
<dbReference type="EMBL" id="RWGY01000741">
    <property type="protein sequence ID" value="TVT99241.1"/>
    <property type="molecule type" value="Genomic_DNA"/>
</dbReference>
<dbReference type="Gramene" id="TVU33012">
    <property type="protein sequence ID" value="TVU33012"/>
    <property type="gene ID" value="EJB05_24791"/>
</dbReference>